<dbReference type="GO" id="GO:0016973">
    <property type="term" value="P:poly(A)+ mRNA export from nucleus"/>
    <property type="evidence" value="ECO:0007669"/>
    <property type="project" value="TreeGrafter"/>
</dbReference>
<evidence type="ECO:0000256" key="1">
    <source>
        <dbReference type="ARBA" id="ARBA00025771"/>
    </source>
</evidence>
<dbReference type="Proteomes" id="UP000027135">
    <property type="component" value="Unassembled WGS sequence"/>
</dbReference>
<dbReference type="OMA" id="INRMFTL"/>
<dbReference type="PANTHER" id="PTHR12732">
    <property type="entry name" value="UNCHARACTERIZED PROTEASOME COMPONENT REGION PCI-CONTAINING"/>
    <property type="match status" value="1"/>
</dbReference>
<dbReference type="GO" id="GO:0003690">
    <property type="term" value="F:double-stranded DNA binding"/>
    <property type="evidence" value="ECO:0007669"/>
    <property type="project" value="InterPro"/>
</dbReference>
<sequence length="399" mass="46365">MAHLTLNHYLQQIDNAWRNKDGNSLSDYLSFRHGHVASSKLQLENPESAVERVLEPPLDEIVAAHLRSVWALNNQDFVEAYRCQALVVQSFTKLLQSQRDENWSLPVMYTVCLDLRLMSMHADRTLTAKGTGRPKETLEKAAECLMGCFRVCAADNRSSEDHTKRWGMLLLVNQLFKVYFRINKLHLCKPLIRAIDSSPFKEQFALGQRVTYRYYVGRKAMFDSDYKAADQFLSFAFEKCHKRCWRNKRLILIYLIPVKMLLGYMPSKAVLEKYDLNQFVEVVEAVKQGNILQLNKSIQLHEVFFIKCGIYLLLEKLKIITFRNLFKKVHLLMKTHQIPIESLLMALRYNELKDIDLDETQCIVSNLIYEGKIKGYISHQHKKLVVSKQNAFPGLNTLS</sequence>
<evidence type="ECO:0000259" key="4">
    <source>
        <dbReference type="PROSITE" id="PS50250"/>
    </source>
</evidence>
<dbReference type="FunFam" id="1.10.10.10:FF:000146">
    <property type="entry name" value="PCI domain-containing protein 2 homolog"/>
    <property type="match status" value="1"/>
</dbReference>
<evidence type="ECO:0000313" key="5">
    <source>
        <dbReference type="EMBL" id="KDR15564.1"/>
    </source>
</evidence>
<dbReference type="PROSITE" id="PS50250">
    <property type="entry name" value="PCI"/>
    <property type="match status" value="1"/>
</dbReference>
<name>A0A067RAE4_ZOONE</name>
<feature type="domain" description="PCI" evidence="4">
    <location>
        <begin position="210"/>
        <end position="391"/>
    </location>
</feature>
<dbReference type="GO" id="GO:0070390">
    <property type="term" value="C:transcription export complex 2"/>
    <property type="evidence" value="ECO:0007669"/>
    <property type="project" value="TreeGrafter"/>
</dbReference>
<proteinExistence type="inferred from homology"/>
<evidence type="ECO:0000313" key="6">
    <source>
        <dbReference type="Proteomes" id="UP000027135"/>
    </source>
</evidence>
<dbReference type="InterPro" id="IPR045114">
    <property type="entry name" value="Csn12-like"/>
</dbReference>
<dbReference type="STRING" id="136037.A0A067RAE4"/>
<gene>
    <name evidence="5" type="ORF">L798_10508</name>
</gene>
<dbReference type="GO" id="GO:0003723">
    <property type="term" value="F:RNA binding"/>
    <property type="evidence" value="ECO:0007669"/>
    <property type="project" value="InterPro"/>
</dbReference>
<organism evidence="5 6">
    <name type="scientific">Zootermopsis nevadensis</name>
    <name type="common">Dampwood termite</name>
    <dbReference type="NCBI Taxonomy" id="136037"/>
    <lineage>
        <taxon>Eukaryota</taxon>
        <taxon>Metazoa</taxon>
        <taxon>Ecdysozoa</taxon>
        <taxon>Arthropoda</taxon>
        <taxon>Hexapoda</taxon>
        <taxon>Insecta</taxon>
        <taxon>Pterygota</taxon>
        <taxon>Neoptera</taxon>
        <taxon>Polyneoptera</taxon>
        <taxon>Dictyoptera</taxon>
        <taxon>Blattodea</taxon>
        <taxon>Blattoidea</taxon>
        <taxon>Termitoidae</taxon>
        <taxon>Termopsidae</taxon>
        <taxon>Zootermopsis</taxon>
    </lineage>
</organism>
<protein>
    <recommendedName>
        <fullName evidence="3">PCI domain-containing protein 2 homolog</fullName>
    </recommendedName>
    <alternativeName>
        <fullName evidence="2">CSN12-like protein</fullName>
    </alternativeName>
</protein>
<evidence type="ECO:0000256" key="2">
    <source>
        <dbReference type="ARBA" id="ARBA00033214"/>
    </source>
</evidence>
<accession>A0A067RAE4</accession>
<dbReference type="Gene3D" id="1.10.10.10">
    <property type="entry name" value="Winged helix-like DNA-binding domain superfamily/Winged helix DNA-binding domain"/>
    <property type="match status" value="1"/>
</dbReference>
<dbReference type="InParanoid" id="A0A067RAE4"/>
<dbReference type="InterPro" id="IPR036388">
    <property type="entry name" value="WH-like_DNA-bd_sf"/>
</dbReference>
<dbReference type="OrthoDB" id="10252687at2759"/>
<dbReference type="GO" id="GO:0000973">
    <property type="term" value="P:post-transcriptional tethering of RNA polymerase II gene DNA at nuclear periphery"/>
    <property type="evidence" value="ECO:0007669"/>
    <property type="project" value="TreeGrafter"/>
</dbReference>
<dbReference type="SMART" id="SM00753">
    <property type="entry name" value="PAM"/>
    <property type="match status" value="1"/>
</dbReference>
<dbReference type="FunCoup" id="A0A067RAE4">
    <property type="interactions" value="1826"/>
</dbReference>
<keyword evidence="6" id="KW-1185">Reference proteome</keyword>
<dbReference type="InterPro" id="IPR000717">
    <property type="entry name" value="PCI_dom"/>
</dbReference>
<dbReference type="PANTHER" id="PTHR12732:SF0">
    <property type="entry name" value="PCI DOMAIN-CONTAINING PROTEIN 2"/>
    <property type="match status" value="1"/>
</dbReference>
<dbReference type="GO" id="GO:0006368">
    <property type="term" value="P:transcription elongation by RNA polymerase II"/>
    <property type="evidence" value="ECO:0007669"/>
    <property type="project" value="TreeGrafter"/>
</dbReference>
<reference evidence="5 6" key="1">
    <citation type="journal article" date="2014" name="Nat. Commun.">
        <title>Molecular traces of alternative social organization in a termite genome.</title>
        <authorList>
            <person name="Terrapon N."/>
            <person name="Li C."/>
            <person name="Robertson H.M."/>
            <person name="Ji L."/>
            <person name="Meng X."/>
            <person name="Booth W."/>
            <person name="Chen Z."/>
            <person name="Childers C.P."/>
            <person name="Glastad K.M."/>
            <person name="Gokhale K."/>
            <person name="Gowin J."/>
            <person name="Gronenberg W."/>
            <person name="Hermansen R.A."/>
            <person name="Hu H."/>
            <person name="Hunt B.G."/>
            <person name="Huylmans A.K."/>
            <person name="Khalil S.M."/>
            <person name="Mitchell R.D."/>
            <person name="Munoz-Torres M.C."/>
            <person name="Mustard J.A."/>
            <person name="Pan H."/>
            <person name="Reese J.T."/>
            <person name="Scharf M.E."/>
            <person name="Sun F."/>
            <person name="Vogel H."/>
            <person name="Xiao J."/>
            <person name="Yang W."/>
            <person name="Yang Z."/>
            <person name="Yang Z."/>
            <person name="Zhou J."/>
            <person name="Zhu J."/>
            <person name="Brent C.S."/>
            <person name="Elsik C.G."/>
            <person name="Goodisman M.A."/>
            <person name="Liberles D.A."/>
            <person name="Roe R.M."/>
            <person name="Vargo E.L."/>
            <person name="Vilcinskas A."/>
            <person name="Wang J."/>
            <person name="Bornberg-Bauer E."/>
            <person name="Korb J."/>
            <person name="Zhang G."/>
            <person name="Liebig J."/>
        </authorList>
    </citation>
    <scope>NUCLEOTIDE SEQUENCE [LARGE SCALE GENOMIC DNA]</scope>
    <source>
        <tissue evidence="5">Whole organism</tissue>
    </source>
</reference>
<evidence type="ECO:0000256" key="3">
    <source>
        <dbReference type="ARBA" id="ARBA00072421"/>
    </source>
</evidence>
<dbReference type="EMBL" id="KK852820">
    <property type="protein sequence ID" value="KDR15564.1"/>
    <property type="molecule type" value="Genomic_DNA"/>
</dbReference>
<dbReference type="AlphaFoldDB" id="A0A067RAE4"/>
<comment type="similarity">
    <text evidence="1">Belongs to the CSN12 family.</text>
</comment>
<dbReference type="Pfam" id="PF01399">
    <property type="entry name" value="PCI"/>
    <property type="match status" value="1"/>
</dbReference>
<dbReference type="eggNOG" id="KOG2688">
    <property type="taxonomic scope" value="Eukaryota"/>
</dbReference>